<proteinExistence type="predicted"/>
<evidence type="ECO:0000256" key="2">
    <source>
        <dbReference type="ARBA" id="ARBA00022803"/>
    </source>
</evidence>
<organism evidence="4">
    <name type="scientific">uncultured Rubrobacteraceae bacterium</name>
    <dbReference type="NCBI Taxonomy" id="349277"/>
    <lineage>
        <taxon>Bacteria</taxon>
        <taxon>Bacillati</taxon>
        <taxon>Actinomycetota</taxon>
        <taxon>Rubrobacteria</taxon>
        <taxon>Rubrobacterales</taxon>
        <taxon>Rubrobacteraceae</taxon>
        <taxon>environmental samples</taxon>
    </lineage>
</organism>
<dbReference type="PANTHER" id="PTHR44858:SF1">
    <property type="entry name" value="UDP-N-ACETYLGLUCOSAMINE--PEPTIDE N-ACETYLGLUCOSAMINYLTRANSFERASE SPINDLY-RELATED"/>
    <property type="match status" value="1"/>
</dbReference>
<feature type="transmembrane region" description="Helical" evidence="3">
    <location>
        <begin position="64"/>
        <end position="89"/>
    </location>
</feature>
<dbReference type="EMBL" id="CADCUZ010000084">
    <property type="protein sequence ID" value="CAA9419535.1"/>
    <property type="molecule type" value="Genomic_DNA"/>
</dbReference>
<dbReference type="Gene3D" id="1.25.40.10">
    <property type="entry name" value="Tetratricopeptide repeat domain"/>
    <property type="match status" value="1"/>
</dbReference>
<reference evidence="4" key="1">
    <citation type="submission" date="2020-02" db="EMBL/GenBank/DDBJ databases">
        <authorList>
            <person name="Meier V. D."/>
        </authorList>
    </citation>
    <scope>NUCLEOTIDE SEQUENCE</scope>
    <source>
        <strain evidence="4">AVDCRST_MAG55</strain>
    </source>
</reference>
<protein>
    <submittedName>
        <fullName evidence="4">FIG140336: TPR domain protein</fullName>
    </submittedName>
</protein>
<keyword evidence="3" id="KW-1133">Transmembrane helix</keyword>
<sequence length="200" mass="22118">MGAAAVPVVLIFLIVVFSGVTIYSANRDLARAKAWSDLARRFLPFVVLAVMAISVLFVRSFAQGWVVLAWMILFGVLVIASSLFSVPALERRANGVFRRGDYPQAAELYGKLVQEKPLARNHAFHGAALGASERYDESVNASTKAIATDPEYGLAYYNRALVLRRMNKRTKAVKDLNKALEADMPRRFRSAAKKILGELN</sequence>
<dbReference type="AlphaFoldDB" id="A0A6J4PLN0"/>
<keyword evidence="2" id="KW-0802">TPR repeat</keyword>
<dbReference type="InterPro" id="IPR011990">
    <property type="entry name" value="TPR-like_helical_dom_sf"/>
</dbReference>
<keyword evidence="1" id="KW-0677">Repeat</keyword>
<dbReference type="PANTHER" id="PTHR44858">
    <property type="entry name" value="TETRATRICOPEPTIDE REPEAT PROTEIN 6"/>
    <property type="match status" value="1"/>
</dbReference>
<feature type="transmembrane region" description="Helical" evidence="3">
    <location>
        <begin position="38"/>
        <end position="58"/>
    </location>
</feature>
<feature type="transmembrane region" description="Helical" evidence="3">
    <location>
        <begin position="6"/>
        <end position="26"/>
    </location>
</feature>
<keyword evidence="3" id="KW-0472">Membrane</keyword>
<evidence type="ECO:0000256" key="1">
    <source>
        <dbReference type="ARBA" id="ARBA00022737"/>
    </source>
</evidence>
<evidence type="ECO:0000313" key="4">
    <source>
        <dbReference type="EMBL" id="CAA9419535.1"/>
    </source>
</evidence>
<dbReference type="InterPro" id="IPR050498">
    <property type="entry name" value="Ycf3"/>
</dbReference>
<gene>
    <name evidence="4" type="ORF">AVDCRST_MAG55-1890</name>
</gene>
<dbReference type="Pfam" id="PF13181">
    <property type="entry name" value="TPR_8"/>
    <property type="match status" value="1"/>
</dbReference>
<keyword evidence="3" id="KW-0812">Transmembrane</keyword>
<accession>A0A6J4PLN0</accession>
<dbReference type="SUPFAM" id="SSF48452">
    <property type="entry name" value="TPR-like"/>
    <property type="match status" value="1"/>
</dbReference>
<name>A0A6J4PLN0_9ACTN</name>
<evidence type="ECO:0000256" key="3">
    <source>
        <dbReference type="SAM" id="Phobius"/>
    </source>
</evidence>
<dbReference type="InterPro" id="IPR019734">
    <property type="entry name" value="TPR_rpt"/>
</dbReference>